<evidence type="ECO:0000313" key="1">
    <source>
        <dbReference type="EMBL" id="KNZ45781.1"/>
    </source>
</evidence>
<gene>
    <name evidence="1" type="ORF">VP01_7806g1</name>
</gene>
<reference evidence="1 2" key="1">
    <citation type="submission" date="2015-08" db="EMBL/GenBank/DDBJ databases">
        <title>Next Generation Sequencing and Analysis of the Genome of Puccinia sorghi L Schw, the Causal Agent of Maize Common Rust.</title>
        <authorList>
            <person name="Rochi L."/>
            <person name="Burguener G."/>
            <person name="Darino M."/>
            <person name="Turjanski A."/>
            <person name="Kreff E."/>
            <person name="Dieguez M.J."/>
            <person name="Sacco F."/>
        </authorList>
    </citation>
    <scope>NUCLEOTIDE SEQUENCE [LARGE SCALE GENOMIC DNA]</scope>
    <source>
        <strain evidence="1 2">RO10H11247</strain>
    </source>
</reference>
<dbReference type="EMBL" id="LAVV01013279">
    <property type="protein sequence ID" value="KNZ45781.1"/>
    <property type="molecule type" value="Genomic_DNA"/>
</dbReference>
<keyword evidence="2" id="KW-1185">Reference proteome</keyword>
<evidence type="ECO:0000313" key="2">
    <source>
        <dbReference type="Proteomes" id="UP000037035"/>
    </source>
</evidence>
<dbReference type="AlphaFoldDB" id="A0A0L6UB80"/>
<proteinExistence type="predicted"/>
<dbReference type="VEuPathDB" id="FungiDB:VP01_7806g1"/>
<comment type="caution">
    <text evidence="1">The sequence shown here is derived from an EMBL/GenBank/DDBJ whole genome shotgun (WGS) entry which is preliminary data.</text>
</comment>
<feature type="non-terminal residue" evidence="1">
    <location>
        <position position="1"/>
    </location>
</feature>
<sequence>ITFGGHPHPQASTITFFLPIPNDSKPSILWKCDIKMGYVKTNMSASRTCHPHHCTLLRDLLPPPLPNKSTTSYHDVPLQTLRLNSQPAGLLHPTLLPSHRPTPP</sequence>
<accession>A0A0L6UB80</accession>
<name>A0A0L6UB80_9BASI</name>
<dbReference type="Proteomes" id="UP000037035">
    <property type="component" value="Unassembled WGS sequence"/>
</dbReference>
<organism evidence="1 2">
    <name type="scientific">Puccinia sorghi</name>
    <dbReference type="NCBI Taxonomy" id="27349"/>
    <lineage>
        <taxon>Eukaryota</taxon>
        <taxon>Fungi</taxon>
        <taxon>Dikarya</taxon>
        <taxon>Basidiomycota</taxon>
        <taxon>Pucciniomycotina</taxon>
        <taxon>Pucciniomycetes</taxon>
        <taxon>Pucciniales</taxon>
        <taxon>Pucciniaceae</taxon>
        <taxon>Puccinia</taxon>
    </lineage>
</organism>
<protein>
    <submittedName>
        <fullName evidence="1">Uncharacterized protein</fullName>
    </submittedName>
</protein>